<evidence type="ECO:0000256" key="3">
    <source>
        <dbReference type="ARBA" id="ARBA00022771"/>
    </source>
</evidence>
<evidence type="ECO:0000256" key="5">
    <source>
        <dbReference type="ARBA" id="ARBA00023242"/>
    </source>
</evidence>
<dbReference type="PANTHER" id="PTHR46481:SF10">
    <property type="entry name" value="ZINC FINGER BED DOMAIN-CONTAINING PROTEIN 39"/>
    <property type="match status" value="1"/>
</dbReference>
<keyword evidence="2" id="KW-0479">Metal-binding</keyword>
<keyword evidence="4" id="KW-0862">Zinc</keyword>
<dbReference type="InterPro" id="IPR052035">
    <property type="entry name" value="ZnF_BED_domain_contain"/>
</dbReference>
<proteinExistence type="predicted"/>
<dbReference type="Pfam" id="PF05699">
    <property type="entry name" value="Dimer_Tnp_hAT"/>
    <property type="match status" value="1"/>
</dbReference>
<keyword evidence="8" id="KW-1185">Reference proteome</keyword>
<dbReference type="EMBL" id="CP144746">
    <property type="protein sequence ID" value="WVZ57468.1"/>
    <property type="molecule type" value="Genomic_DNA"/>
</dbReference>
<dbReference type="GO" id="GO:0046983">
    <property type="term" value="F:protein dimerization activity"/>
    <property type="evidence" value="ECO:0007669"/>
    <property type="project" value="InterPro"/>
</dbReference>
<evidence type="ECO:0000313" key="8">
    <source>
        <dbReference type="Proteomes" id="UP001341281"/>
    </source>
</evidence>
<feature type="domain" description="HAT C-terminal dimerisation" evidence="6">
    <location>
        <begin position="231"/>
        <end position="275"/>
    </location>
</feature>
<dbReference type="SUPFAM" id="SSF53098">
    <property type="entry name" value="Ribonuclease H-like"/>
    <property type="match status" value="1"/>
</dbReference>
<dbReference type="InterPro" id="IPR008906">
    <property type="entry name" value="HATC_C_dom"/>
</dbReference>
<evidence type="ECO:0000256" key="4">
    <source>
        <dbReference type="ARBA" id="ARBA00022833"/>
    </source>
</evidence>
<dbReference type="GO" id="GO:0005634">
    <property type="term" value="C:nucleus"/>
    <property type="evidence" value="ECO:0007669"/>
    <property type="project" value="UniProtKB-SubCell"/>
</dbReference>
<sequence>MVKLFRVNPVEKNIFDGKGKLLHYHCGRVLNLTCKVGFGVINPIVYKIENPIVYKIRKSVKIIEGSTSRKQKFEGIIQQLEIAYQKRPKIDVSTRCDSIYLMLETYLQLRIAFESFAKQDPEYTFVPSNQKWENVRMLCGFLKTFYEEGSKVSHYPTKTWEFAFVEFHLKQLFGSEADSKMSTMKKGYSQVSLGSQDMSQQVASAEVVTNATSRYAYWDHHISGASSPRSEIDTFDILAWWKSNSSEYPTLSRMGRDILVFQLLQLPQHDAFSIDMLGRLDSIAIYGPLYFKL</sequence>
<accession>A0AAQ3SMY6</accession>
<comment type="subcellular location">
    <subcellularLocation>
        <location evidence="1">Nucleus</location>
    </subcellularLocation>
</comment>
<evidence type="ECO:0000313" key="7">
    <source>
        <dbReference type="EMBL" id="WVZ57468.1"/>
    </source>
</evidence>
<organism evidence="7 8">
    <name type="scientific">Paspalum notatum var. saurae</name>
    <dbReference type="NCBI Taxonomy" id="547442"/>
    <lineage>
        <taxon>Eukaryota</taxon>
        <taxon>Viridiplantae</taxon>
        <taxon>Streptophyta</taxon>
        <taxon>Embryophyta</taxon>
        <taxon>Tracheophyta</taxon>
        <taxon>Spermatophyta</taxon>
        <taxon>Magnoliopsida</taxon>
        <taxon>Liliopsida</taxon>
        <taxon>Poales</taxon>
        <taxon>Poaceae</taxon>
        <taxon>PACMAD clade</taxon>
        <taxon>Panicoideae</taxon>
        <taxon>Andropogonodae</taxon>
        <taxon>Paspaleae</taxon>
        <taxon>Paspalinae</taxon>
        <taxon>Paspalum</taxon>
    </lineage>
</organism>
<dbReference type="PANTHER" id="PTHR46481">
    <property type="entry name" value="ZINC FINGER BED DOMAIN-CONTAINING PROTEIN 4"/>
    <property type="match status" value="1"/>
</dbReference>
<reference evidence="7 8" key="1">
    <citation type="submission" date="2024-02" db="EMBL/GenBank/DDBJ databases">
        <title>High-quality chromosome-scale genome assembly of Pensacola bahiagrass (Paspalum notatum Flugge var. saurae).</title>
        <authorList>
            <person name="Vega J.M."/>
            <person name="Podio M."/>
            <person name="Orjuela J."/>
            <person name="Siena L.A."/>
            <person name="Pessino S.C."/>
            <person name="Combes M.C."/>
            <person name="Mariac C."/>
            <person name="Albertini E."/>
            <person name="Pupilli F."/>
            <person name="Ortiz J.P.A."/>
            <person name="Leblanc O."/>
        </authorList>
    </citation>
    <scope>NUCLEOTIDE SEQUENCE [LARGE SCALE GENOMIC DNA]</scope>
    <source>
        <strain evidence="7">R1</strain>
        <tissue evidence="7">Leaf</tissue>
    </source>
</reference>
<evidence type="ECO:0000259" key="6">
    <source>
        <dbReference type="Pfam" id="PF05699"/>
    </source>
</evidence>
<keyword evidence="3" id="KW-0863">Zinc-finger</keyword>
<gene>
    <name evidence="7" type="ORF">U9M48_007850</name>
</gene>
<dbReference type="Proteomes" id="UP001341281">
    <property type="component" value="Chromosome 02"/>
</dbReference>
<dbReference type="GO" id="GO:0008270">
    <property type="term" value="F:zinc ion binding"/>
    <property type="evidence" value="ECO:0007669"/>
    <property type="project" value="UniProtKB-KW"/>
</dbReference>
<evidence type="ECO:0000256" key="2">
    <source>
        <dbReference type="ARBA" id="ARBA00022723"/>
    </source>
</evidence>
<dbReference type="AlphaFoldDB" id="A0AAQ3SMY6"/>
<evidence type="ECO:0000256" key="1">
    <source>
        <dbReference type="ARBA" id="ARBA00004123"/>
    </source>
</evidence>
<name>A0AAQ3SMY6_PASNO</name>
<dbReference type="InterPro" id="IPR012337">
    <property type="entry name" value="RNaseH-like_sf"/>
</dbReference>
<protein>
    <recommendedName>
        <fullName evidence="6">HAT C-terminal dimerisation domain-containing protein</fullName>
    </recommendedName>
</protein>
<keyword evidence="5" id="KW-0539">Nucleus</keyword>